<dbReference type="Pfam" id="PF20434">
    <property type="entry name" value="BD-FAE"/>
    <property type="match status" value="1"/>
</dbReference>
<dbReference type="GO" id="GO:0004061">
    <property type="term" value="F:arylformamidase activity"/>
    <property type="evidence" value="ECO:0007669"/>
    <property type="project" value="TreeGrafter"/>
</dbReference>
<accession>A0A8H5HZ55</accession>
<dbReference type="Proteomes" id="UP000518752">
    <property type="component" value="Unassembled WGS sequence"/>
</dbReference>
<dbReference type="InterPro" id="IPR050300">
    <property type="entry name" value="GDXG_lipolytic_enzyme"/>
</dbReference>
<dbReference type="InterPro" id="IPR049492">
    <property type="entry name" value="BD-FAE-like_dom"/>
</dbReference>
<dbReference type="OrthoDB" id="433474at2759"/>
<keyword evidence="1" id="KW-0378">Hydrolase</keyword>
<dbReference type="EMBL" id="JAACJN010000006">
    <property type="protein sequence ID" value="KAF5392247.1"/>
    <property type="molecule type" value="Genomic_DNA"/>
</dbReference>
<keyword evidence="4" id="KW-1185">Reference proteome</keyword>
<sequence>MQKEIREEIERIGTDWSAALAGKIYNLYQRIHQADARLEGVKETLKDIKYGPHERNVLDLYIPAKNSTSSVVVFSHGGGLVSGDKSMYKNIGTYFASHGIIAVVNSYRLVPGVIYPGGGDDIQMLRDWIYQNISKPEHGGGNPEKVVLVGHSAGGLHIATNIYAAGDPTSRTSDPLSPPVAGVVYLSTPFSFNSTPDARRSMLKAYYGADEGDQLDSRAPVGLIEAIPKEKDSAVFDPKRLPTLIVVTQYDPEEIQSPVFQFVDRYRNKSPRGILPELTVVPGHNHLSTVCSIGTEDDVQGRMLREFIGRVCTSEGLPK</sequence>
<name>A0A8H5HZ55_9AGAR</name>
<dbReference type="SUPFAM" id="SSF53474">
    <property type="entry name" value="alpha/beta-Hydrolases"/>
    <property type="match status" value="1"/>
</dbReference>
<dbReference type="AlphaFoldDB" id="A0A8H5HZ55"/>
<organism evidence="3 4">
    <name type="scientific">Collybiopsis confluens</name>
    <dbReference type="NCBI Taxonomy" id="2823264"/>
    <lineage>
        <taxon>Eukaryota</taxon>
        <taxon>Fungi</taxon>
        <taxon>Dikarya</taxon>
        <taxon>Basidiomycota</taxon>
        <taxon>Agaricomycotina</taxon>
        <taxon>Agaricomycetes</taxon>
        <taxon>Agaricomycetidae</taxon>
        <taxon>Agaricales</taxon>
        <taxon>Marasmiineae</taxon>
        <taxon>Omphalotaceae</taxon>
        <taxon>Collybiopsis</taxon>
    </lineage>
</organism>
<feature type="domain" description="BD-FAE-like" evidence="2">
    <location>
        <begin position="58"/>
        <end position="160"/>
    </location>
</feature>
<comment type="caution">
    <text evidence="3">The sequence shown here is derived from an EMBL/GenBank/DDBJ whole genome shotgun (WGS) entry which is preliminary data.</text>
</comment>
<dbReference type="PANTHER" id="PTHR48081:SF33">
    <property type="entry name" value="KYNURENINE FORMAMIDASE"/>
    <property type="match status" value="1"/>
</dbReference>
<reference evidence="3 4" key="1">
    <citation type="journal article" date="2020" name="ISME J.">
        <title>Uncovering the hidden diversity of litter-decomposition mechanisms in mushroom-forming fungi.</title>
        <authorList>
            <person name="Floudas D."/>
            <person name="Bentzer J."/>
            <person name="Ahren D."/>
            <person name="Johansson T."/>
            <person name="Persson P."/>
            <person name="Tunlid A."/>
        </authorList>
    </citation>
    <scope>NUCLEOTIDE SEQUENCE [LARGE SCALE GENOMIC DNA]</scope>
    <source>
        <strain evidence="3 4">CBS 406.79</strain>
    </source>
</reference>
<evidence type="ECO:0000313" key="3">
    <source>
        <dbReference type="EMBL" id="KAF5392247.1"/>
    </source>
</evidence>
<dbReference type="Gene3D" id="3.40.50.1820">
    <property type="entry name" value="alpha/beta hydrolase"/>
    <property type="match status" value="1"/>
</dbReference>
<evidence type="ECO:0000313" key="4">
    <source>
        <dbReference type="Proteomes" id="UP000518752"/>
    </source>
</evidence>
<dbReference type="InterPro" id="IPR029058">
    <property type="entry name" value="AB_hydrolase_fold"/>
</dbReference>
<dbReference type="PANTHER" id="PTHR48081">
    <property type="entry name" value="AB HYDROLASE SUPERFAMILY PROTEIN C4A8.06C"/>
    <property type="match status" value="1"/>
</dbReference>
<evidence type="ECO:0000259" key="2">
    <source>
        <dbReference type="Pfam" id="PF20434"/>
    </source>
</evidence>
<protein>
    <recommendedName>
        <fullName evidence="2">BD-FAE-like domain-containing protein</fullName>
    </recommendedName>
</protein>
<gene>
    <name evidence="3" type="ORF">D9757_001535</name>
</gene>
<proteinExistence type="predicted"/>
<evidence type="ECO:0000256" key="1">
    <source>
        <dbReference type="ARBA" id="ARBA00022801"/>
    </source>
</evidence>